<dbReference type="EMBL" id="JARJLG010000017">
    <property type="protein sequence ID" value="KAJ7773659.1"/>
    <property type="molecule type" value="Genomic_DNA"/>
</dbReference>
<dbReference type="AlphaFoldDB" id="A0AAD7JX06"/>
<comment type="caution">
    <text evidence="1">The sequence shown here is derived from an EMBL/GenBank/DDBJ whole genome shotgun (WGS) entry which is preliminary data.</text>
</comment>
<evidence type="ECO:0008006" key="3">
    <source>
        <dbReference type="Google" id="ProtNLM"/>
    </source>
</evidence>
<proteinExistence type="predicted"/>
<dbReference type="Proteomes" id="UP001215280">
    <property type="component" value="Unassembled WGS sequence"/>
</dbReference>
<organism evidence="1 2">
    <name type="scientific">Mycena maculata</name>
    <dbReference type="NCBI Taxonomy" id="230809"/>
    <lineage>
        <taxon>Eukaryota</taxon>
        <taxon>Fungi</taxon>
        <taxon>Dikarya</taxon>
        <taxon>Basidiomycota</taxon>
        <taxon>Agaricomycotina</taxon>
        <taxon>Agaricomycetes</taxon>
        <taxon>Agaricomycetidae</taxon>
        <taxon>Agaricales</taxon>
        <taxon>Marasmiineae</taxon>
        <taxon>Mycenaceae</taxon>
        <taxon>Mycena</taxon>
    </lineage>
</organism>
<accession>A0AAD7JX06</accession>
<sequence length="379" mass="41868">MHIGDLSSEILLEIFGQAKSSAPFTLGGSAVTLPISQVCGTWRSIALNYAALWSDVRLSSQSSLFKLDRLSSRAKGLLISVAIDCTSMPSNTATPLTHCRALLSGLLVHRDRIWALDFIAPVYIFGILSGVMCYKLNKGKYKFPQLRRLRFVDEFELHLAPDQGIASKVPSWRIFFSAPQLRSLSMTAITPTSHESFDHLRELHIEESSYFVHSRTMDDIPGTPLAHFSELQRLSITSSPLPVFQAHATDTQMISFTLSALRPADNAPGTLARFLSTLRMPALQHLTIHGLYGYLWDEFVRWLATDAHYPALRSVTFDSLALAGMDELCLRALASASTMRLIDVDVGAIVRLLESNPCLCPGVHEIVVGDGRLRVSGRS</sequence>
<keyword evidence="2" id="KW-1185">Reference proteome</keyword>
<gene>
    <name evidence="1" type="ORF">DFH07DRAFT_952709</name>
</gene>
<reference evidence="1" key="1">
    <citation type="submission" date="2023-03" db="EMBL/GenBank/DDBJ databases">
        <title>Massive genome expansion in bonnet fungi (Mycena s.s.) driven by repeated elements and novel gene families across ecological guilds.</title>
        <authorList>
            <consortium name="Lawrence Berkeley National Laboratory"/>
            <person name="Harder C.B."/>
            <person name="Miyauchi S."/>
            <person name="Viragh M."/>
            <person name="Kuo A."/>
            <person name="Thoen E."/>
            <person name="Andreopoulos B."/>
            <person name="Lu D."/>
            <person name="Skrede I."/>
            <person name="Drula E."/>
            <person name="Henrissat B."/>
            <person name="Morin E."/>
            <person name="Kohler A."/>
            <person name="Barry K."/>
            <person name="LaButti K."/>
            <person name="Morin E."/>
            <person name="Salamov A."/>
            <person name="Lipzen A."/>
            <person name="Mereny Z."/>
            <person name="Hegedus B."/>
            <person name="Baldrian P."/>
            <person name="Stursova M."/>
            <person name="Weitz H."/>
            <person name="Taylor A."/>
            <person name="Grigoriev I.V."/>
            <person name="Nagy L.G."/>
            <person name="Martin F."/>
            <person name="Kauserud H."/>
        </authorList>
    </citation>
    <scope>NUCLEOTIDE SEQUENCE</scope>
    <source>
        <strain evidence="1">CBHHK188m</strain>
    </source>
</reference>
<evidence type="ECO:0000313" key="1">
    <source>
        <dbReference type="EMBL" id="KAJ7773659.1"/>
    </source>
</evidence>
<protein>
    <recommendedName>
        <fullName evidence="3">F-box domain-containing protein</fullName>
    </recommendedName>
</protein>
<name>A0AAD7JX06_9AGAR</name>
<evidence type="ECO:0000313" key="2">
    <source>
        <dbReference type="Proteomes" id="UP001215280"/>
    </source>
</evidence>